<dbReference type="EMBL" id="BSEV01000008">
    <property type="protein sequence ID" value="GLK10597.1"/>
    <property type="molecule type" value="Genomic_DNA"/>
</dbReference>
<protein>
    <submittedName>
        <fullName evidence="1">Uncharacterized protein</fullName>
    </submittedName>
</protein>
<accession>A0A9W6I2Q9</accession>
<name>A0A9W6I2Q9_9ACTN</name>
<proteinExistence type="predicted"/>
<dbReference type="PROSITE" id="PS51257">
    <property type="entry name" value="PROKAR_LIPOPROTEIN"/>
    <property type="match status" value="1"/>
</dbReference>
<evidence type="ECO:0000313" key="2">
    <source>
        <dbReference type="Proteomes" id="UP001143474"/>
    </source>
</evidence>
<reference evidence="1" key="1">
    <citation type="journal article" date="2014" name="Int. J. Syst. Evol. Microbiol.">
        <title>Complete genome sequence of Corynebacterium casei LMG S-19264T (=DSM 44701T), isolated from a smear-ripened cheese.</title>
        <authorList>
            <consortium name="US DOE Joint Genome Institute (JGI-PGF)"/>
            <person name="Walter F."/>
            <person name="Albersmeier A."/>
            <person name="Kalinowski J."/>
            <person name="Ruckert C."/>
        </authorList>
    </citation>
    <scope>NUCLEOTIDE SEQUENCE</scope>
    <source>
        <strain evidence="1">VKM Ac-2007</strain>
    </source>
</reference>
<dbReference type="RefSeq" id="WP_271219016.1">
    <property type="nucleotide sequence ID" value="NZ_BAAAVD010000032.1"/>
</dbReference>
<evidence type="ECO:0000313" key="1">
    <source>
        <dbReference type="EMBL" id="GLK10597.1"/>
    </source>
</evidence>
<organism evidence="1 2">
    <name type="scientific">Streptosporangium carneum</name>
    <dbReference type="NCBI Taxonomy" id="47481"/>
    <lineage>
        <taxon>Bacteria</taxon>
        <taxon>Bacillati</taxon>
        <taxon>Actinomycetota</taxon>
        <taxon>Actinomycetes</taxon>
        <taxon>Streptosporangiales</taxon>
        <taxon>Streptosporangiaceae</taxon>
        <taxon>Streptosporangium</taxon>
    </lineage>
</organism>
<keyword evidence="2" id="KW-1185">Reference proteome</keyword>
<dbReference type="Proteomes" id="UP001143474">
    <property type="component" value="Unassembled WGS sequence"/>
</dbReference>
<sequence>MRGQDARRALAAVTVALATCSVSGCVSPAWDDHDYALKAGATAQAAASSVELVRLAVQGEHDLTTAYLKVLLTDAAESLGSVNDQFGGVQPPSDASDRLRSQVTDLTSQAEDEVEDLLIEVRRGGIEQPDEAARTLERLGSELRRLGEAHR</sequence>
<gene>
    <name evidence="1" type="ORF">GCM10017600_40030</name>
</gene>
<comment type="caution">
    <text evidence="1">The sequence shown here is derived from an EMBL/GenBank/DDBJ whole genome shotgun (WGS) entry which is preliminary data.</text>
</comment>
<reference evidence="1" key="2">
    <citation type="submission" date="2023-01" db="EMBL/GenBank/DDBJ databases">
        <authorList>
            <person name="Sun Q."/>
            <person name="Evtushenko L."/>
        </authorList>
    </citation>
    <scope>NUCLEOTIDE SEQUENCE</scope>
    <source>
        <strain evidence="1">VKM Ac-2007</strain>
    </source>
</reference>
<dbReference type="AlphaFoldDB" id="A0A9W6I2Q9"/>